<protein>
    <submittedName>
        <fullName evidence="22">L-type lectin-domain containing receptor kinase IX.1-like</fullName>
    </submittedName>
</protein>
<keyword evidence="9" id="KW-0430">Lectin</keyword>
<feature type="domain" description="Protein kinase" evidence="20">
    <location>
        <begin position="393"/>
        <end position="678"/>
    </location>
</feature>
<keyword evidence="8" id="KW-0732">Signal</keyword>
<dbReference type="Proteomes" id="UP000504608">
    <property type="component" value="Unplaced"/>
</dbReference>
<keyword evidence="5" id="KW-1003">Cell membrane</keyword>
<dbReference type="Gene3D" id="1.10.510.10">
    <property type="entry name" value="Transferase(Phosphotransferase) domain 1"/>
    <property type="match status" value="1"/>
</dbReference>
<feature type="transmembrane region" description="Helical" evidence="19">
    <location>
        <begin position="325"/>
        <end position="350"/>
    </location>
</feature>
<feature type="region of interest" description="Disordered" evidence="18">
    <location>
        <begin position="276"/>
        <end position="321"/>
    </location>
</feature>
<keyword evidence="12 17" id="KW-0067">ATP-binding</keyword>
<dbReference type="FunFam" id="3.30.200.20:FF:000168">
    <property type="entry name" value="L-type lectin-domain containing receptor kinase IX.1"/>
    <property type="match status" value="1"/>
</dbReference>
<evidence type="ECO:0000259" key="20">
    <source>
        <dbReference type="PROSITE" id="PS50011"/>
    </source>
</evidence>
<evidence type="ECO:0000256" key="1">
    <source>
        <dbReference type="ARBA" id="ARBA00004251"/>
    </source>
</evidence>
<evidence type="ECO:0000256" key="2">
    <source>
        <dbReference type="ARBA" id="ARBA00007606"/>
    </source>
</evidence>
<evidence type="ECO:0000256" key="7">
    <source>
        <dbReference type="ARBA" id="ARBA00022692"/>
    </source>
</evidence>
<dbReference type="Gene3D" id="3.30.200.20">
    <property type="entry name" value="Phosphorylase Kinase, domain 1"/>
    <property type="match status" value="1"/>
</dbReference>
<dbReference type="InterPro" id="IPR001220">
    <property type="entry name" value="Legume_lectin_dom"/>
</dbReference>
<keyword evidence="16" id="KW-0325">Glycoprotein</keyword>
<dbReference type="InterPro" id="IPR017441">
    <property type="entry name" value="Protein_kinase_ATP_BS"/>
</dbReference>
<dbReference type="PROSITE" id="PS00107">
    <property type="entry name" value="PROTEIN_KINASE_ATP"/>
    <property type="match status" value="1"/>
</dbReference>
<evidence type="ECO:0000256" key="17">
    <source>
        <dbReference type="PROSITE-ProRule" id="PRU10141"/>
    </source>
</evidence>
<keyword evidence="6" id="KW-0808">Transferase</keyword>
<evidence type="ECO:0000256" key="14">
    <source>
        <dbReference type="ARBA" id="ARBA00023136"/>
    </source>
</evidence>
<comment type="similarity">
    <text evidence="4">In the C-terminal section; belongs to the protein kinase superfamily. Ser/Thr protein kinase family.</text>
</comment>
<dbReference type="InterPro" id="IPR013320">
    <property type="entry name" value="ConA-like_dom_sf"/>
</dbReference>
<dbReference type="GO" id="GO:0005886">
    <property type="term" value="C:plasma membrane"/>
    <property type="evidence" value="ECO:0007669"/>
    <property type="project" value="UniProtKB-SubCell"/>
</dbReference>
<evidence type="ECO:0000256" key="15">
    <source>
        <dbReference type="ARBA" id="ARBA00023170"/>
    </source>
</evidence>
<keyword evidence="14 19" id="KW-0472">Membrane</keyword>
<evidence type="ECO:0000256" key="18">
    <source>
        <dbReference type="SAM" id="MobiDB-lite"/>
    </source>
</evidence>
<dbReference type="Gene3D" id="2.60.120.200">
    <property type="match status" value="1"/>
</dbReference>
<dbReference type="GeneID" id="111470592"/>
<dbReference type="InterPro" id="IPR011009">
    <property type="entry name" value="Kinase-like_dom_sf"/>
</dbReference>
<evidence type="ECO:0000256" key="11">
    <source>
        <dbReference type="ARBA" id="ARBA00022777"/>
    </source>
</evidence>
<keyword evidence="7 19" id="KW-0812">Transmembrane</keyword>
<dbReference type="Pfam" id="PF00069">
    <property type="entry name" value="Pkinase"/>
    <property type="match status" value="1"/>
</dbReference>
<dbReference type="GO" id="GO:0005524">
    <property type="term" value="F:ATP binding"/>
    <property type="evidence" value="ECO:0007669"/>
    <property type="project" value="UniProtKB-UniRule"/>
</dbReference>
<keyword evidence="21" id="KW-1185">Reference proteome</keyword>
<dbReference type="KEGG" id="cmax:111470592"/>
<dbReference type="CDD" id="cd14066">
    <property type="entry name" value="STKc_IRAK"/>
    <property type="match status" value="1"/>
</dbReference>
<reference evidence="22" key="1">
    <citation type="submission" date="2025-08" db="UniProtKB">
        <authorList>
            <consortium name="RefSeq"/>
        </authorList>
    </citation>
    <scope>IDENTIFICATION</scope>
    <source>
        <tissue evidence="22">Young leaves</tissue>
    </source>
</reference>
<dbReference type="FunFam" id="1.10.510.10:FF:000240">
    <property type="entry name" value="Lectin-domain containing receptor kinase A4.3"/>
    <property type="match status" value="1"/>
</dbReference>
<proteinExistence type="inferred from homology"/>
<name>A0A6J1I731_CUCMA</name>
<evidence type="ECO:0000256" key="8">
    <source>
        <dbReference type="ARBA" id="ARBA00022729"/>
    </source>
</evidence>
<dbReference type="InterPro" id="IPR000719">
    <property type="entry name" value="Prot_kinase_dom"/>
</dbReference>
<dbReference type="SUPFAM" id="SSF49899">
    <property type="entry name" value="Concanavalin A-like lectins/glucanases"/>
    <property type="match status" value="1"/>
</dbReference>
<evidence type="ECO:0000256" key="9">
    <source>
        <dbReference type="ARBA" id="ARBA00022734"/>
    </source>
</evidence>
<feature type="binding site" evidence="17">
    <location>
        <position position="423"/>
    </location>
    <ligand>
        <name>ATP</name>
        <dbReference type="ChEBI" id="CHEBI:30616"/>
    </ligand>
</feature>
<dbReference type="RefSeq" id="XP_022971920.1">
    <property type="nucleotide sequence ID" value="XM_023116152.1"/>
</dbReference>
<dbReference type="GO" id="GO:0004672">
    <property type="term" value="F:protein kinase activity"/>
    <property type="evidence" value="ECO:0007669"/>
    <property type="project" value="InterPro"/>
</dbReference>
<feature type="compositionally biased region" description="Pro residues" evidence="18">
    <location>
        <begin position="284"/>
        <end position="312"/>
    </location>
</feature>
<dbReference type="Pfam" id="PF00139">
    <property type="entry name" value="Lectin_legB"/>
    <property type="match status" value="1"/>
</dbReference>
<comment type="subcellular location">
    <subcellularLocation>
        <location evidence="1">Cell membrane</location>
        <topology evidence="1">Single-pass type I membrane protein</topology>
    </subcellularLocation>
</comment>
<dbReference type="InterPro" id="IPR050528">
    <property type="entry name" value="L-type_Lectin-RKs"/>
</dbReference>
<evidence type="ECO:0000256" key="13">
    <source>
        <dbReference type="ARBA" id="ARBA00022989"/>
    </source>
</evidence>
<evidence type="ECO:0000256" key="12">
    <source>
        <dbReference type="ARBA" id="ARBA00022840"/>
    </source>
</evidence>
<keyword evidence="13 19" id="KW-1133">Transmembrane helix</keyword>
<evidence type="ECO:0000256" key="5">
    <source>
        <dbReference type="ARBA" id="ARBA00022475"/>
    </source>
</evidence>
<dbReference type="CDD" id="cd06899">
    <property type="entry name" value="lectin_legume_LecRK_Arcelin_ConA"/>
    <property type="match status" value="1"/>
</dbReference>
<organism evidence="21 22">
    <name type="scientific">Cucurbita maxima</name>
    <name type="common">Pumpkin</name>
    <name type="synonym">Winter squash</name>
    <dbReference type="NCBI Taxonomy" id="3661"/>
    <lineage>
        <taxon>Eukaryota</taxon>
        <taxon>Viridiplantae</taxon>
        <taxon>Streptophyta</taxon>
        <taxon>Embryophyta</taxon>
        <taxon>Tracheophyta</taxon>
        <taxon>Spermatophyta</taxon>
        <taxon>Magnoliopsida</taxon>
        <taxon>eudicotyledons</taxon>
        <taxon>Gunneridae</taxon>
        <taxon>Pentapetalae</taxon>
        <taxon>rosids</taxon>
        <taxon>fabids</taxon>
        <taxon>Cucurbitales</taxon>
        <taxon>Cucurbitaceae</taxon>
        <taxon>Cucurbiteae</taxon>
        <taxon>Cucurbita</taxon>
    </lineage>
</organism>
<evidence type="ECO:0000256" key="6">
    <source>
        <dbReference type="ARBA" id="ARBA00022679"/>
    </source>
</evidence>
<evidence type="ECO:0000313" key="22">
    <source>
        <dbReference type="RefSeq" id="XP_022971920.1"/>
    </source>
</evidence>
<comment type="similarity">
    <text evidence="2">Belongs to the leguminous lectin family.</text>
</comment>
<sequence length="729" mass="81178">MAAQSSNSKFPLICSFFLINISLFLSTLPFASSLSFNFTSFNPSNTDISYERAFPTNQAIELTGGDANMNYVGRAMYSEPLHLWDKVSRNLASFQTNFSFVIDSRQKSTYGDGLTFFFAPVGSKFQADIPRGSGLGIGYDPELSNATATFFAVEFDIYSNLFDPPEKLEHVGIDISSMRSIAYSIWKCDIKGGKKNHAWIKYDSVNHNLSVTFTGFDLNGSILFQHLHHVVDLRLHLPERVTFGFSASTGYAYATHTVYSWSFESTLDLTLNPNFTSSSNLSPRPEPSPEPIPESIPEPSPEPIPESIPEPRPNLHTSHSNGSKAGLAVGLGVVGATIIVGGLVLVWIVVWKKRMATRKNIEEEIMLDDSEFERGKGPRRFSYKELAQATNNFKEDKKLGKGGFGDVYKGFLKSDLNCYVAVKRISKGSKQGIKEYASEVKIISQLRHRNLVQLIGWCHEKGKLLLVYEFMPNGSLDAHLFKENNFLTWECRYKIAQGIASGLLYLHEEWEKCVVHRDIKSSNVMLDSSFNAKLGDFGLARLVDHNKGSQTTLLAGTIGYLAPECVTTGRASKESDVYSFGMVALEIACGRKPFDPNAEDEKIVMVEWVWKLYGCGKLLEGIDSKLIQERFGDEQQKEEQMERLMVVGLWCAHPDSNCRPSIRQAINVMNFEAPLPLLPSQLPVPTYEFLPIRRPNASSSPSPSATQNSVASHTINSSNFSNVFSSSSH</sequence>
<dbReference type="GO" id="GO:0030246">
    <property type="term" value="F:carbohydrate binding"/>
    <property type="evidence" value="ECO:0007669"/>
    <property type="project" value="UniProtKB-KW"/>
</dbReference>
<evidence type="ECO:0000313" key="21">
    <source>
        <dbReference type="Proteomes" id="UP000504608"/>
    </source>
</evidence>
<feature type="transmembrane region" description="Helical" evidence="19">
    <location>
        <begin position="12"/>
        <end position="31"/>
    </location>
</feature>
<evidence type="ECO:0000256" key="16">
    <source>
        <dbReference type="ARBA" id="ARBA00023180"/>
    </source>
</evidence>
<dbReference type="PROSITE" id="PS00108">
    <property type="entry name" value="PROTEIN_KINASE_ST"/>
    <property type="match status" value="1"/>
</dbReference>
<keyword evidence="11" id="KW-0418">Kinase</keyword>
<dbReference type="GO" id="GO:0002229">
    <property type="term" value="P:defense response to oomycetes"/>
    <property type="evidence" value="ECO:0007669"/>
    <property type="project" value="UniProtKB-ARBA"/>
</dbReference>
<evidence type="ECO:0000256" key="10">
    <source>
        <dbReference type="ARBA" id="ARBA00022741"/>
    </source>
</evidence>
<gene>
    <name evidence="22" type="primary">LOC111470592</name>
</gene>
<dbReference type="SUPFAM" id="SSF56112">
    <property type="entry name" value="Protein kinase-like (PK-like)"/>
    <property type="match status" value="1"/>
</dbReference>
<keyword evidence="10 17" id="KW-0547">Nucleotide-binding</keyword>
<dbReference type="SMART" id="SM00220">
    <property type="entry name" value="S_TKc"/>
    <property type="match status" value="1"/>
</dbReference>
<evidence type="ECO:0000256" key="19">
    <source>
        <dbReference type="SAM" id="Phobius"/>
    </source>
</evidence>
<dbReference type="InterPro" id="IPR008271">
    <property type="entry name" value="Ser/Thr_kinase_AS"/>
</dbReference>
<comment type="similarity">
    <text evidence="3">In the N-terminal section; belongs to the leguminous lectin family.</text>
</comment>
<dbReference type="AlphaFoldDB" id="A0A6J1I731"/>
<dbReference type="PROSITE" id="PS50011">
    <property type="entry name" value="PROTEIN_KINASE_DOM"/>
    <property type="match status" value="1"/>
</dbReference>
<dbReference type="InterPro" id="IPR000985">
    <property type="entry name" value="Lectin_LegA_CS"/>
</dbReference>
<keyword evidence="15" id="KW-0675">Receptor</keyword>
<dbReference type="OrthoDB" id="4062651at2759"/>
<evidence type="ECO:0000256" key="3">
    <source>
        <dbReference type="ARBA" id="ARBA00008536"/>
    </source>
</evidence>
<accession>A0A6J1I731</accession>
<evidence type="ECO:0000256" key="4">
    <source>
        <dbReference type="ARBA" id="ARBA00010217"/>
    </source>
</evidence>
<dbReference type="PROSITE" id="PS00308">
    <property type="entry name" value="LECTIN_LEGUME_ALPHA"/>
    <property type="match status" value="1"/>
</dbReference>
<dbReference type="PANTHER" id="PTHR27007">
    <property type="match status" value="1"/>
</dbReference>